<feature type="region of interest" description="Disordered" evidence="1">
    <location>
        <begin position="137"/>
        <end position="230"/>
    </location>
</feature>
<dbReference type="AlphaFoldDB" id="A0AAE0FJL1"/>
<evidence type="ECO:0000313" key="2">
    <source>
        <dbReference type="EMBL" id="KAK3260773.1"/>
    </source>
</evidence>
<dbReference type="Proteomes" id="UP001190700">
    <property type="component" value="Unassembled WGS sequence"/>
</dbReference>
<reference evidence="2 3" key="1">
    <citation type="journal article" date="2015" name="Genome Biol. Evol.">
        <title>Comparative Genomics of a Bacterivorous Green Alga Reveals Evolutionary Causalities and Consequences of Phago-Mixotrophic Mode of Nutrition.</title>
        <authorList>
            <person name="Burns J.A."/>
            <person name="Paasch A."/>
            <person name="Narechania A."/>
            <person name="Kim E."/>
        </authorList>
    </citation>
    <scope>NUCLEOTIDE SEQUENCE [LARGE SCALE GENOMIC DNA]</scope>
    <source>
        <strain evidence="2 3">PLY_AMNH</strain>
    </source>
</reference>
<protein>
    <submittedName>
        <fullName evidence="2">Uncharacterized protein</fullName>
    </submittedName>
</protein>
<keyword evidence="3" id="KW-1185">Reference proteome</keyword>
<name>A0AAE0FJL1_9CHLO</name>
<gene>
    <name evidence="2" type="ORF">CYMTET_30289</name>
</gene>
<comment type="caution">
    <text evidence="2">The sequence shown here is derived from an EMBL/GenBank/DDBJ whole genome shotgun (WGS) entry which is preliminary data.</text>
</comment>
<sequence length="297" mass="32356">AKGSASKNWSKVKTGINNKIKTKTKSKGSKFEEAVKGAISQDETENPLATLDSTDPRRKDVTLPAMSDPAVTGGDLAHGMSVDLAPAAESPSKKAAVIPAGATYKVTAVFEESLVWHLAVHLTDRFFQEHATQRAEKQQGKCLKSIPSISRRSNPVQSNSTLPVPVRYVDGEDEENGENNGDGKDENRLMPEPVNSPSHVDDVTPSDLHSSAVASAGTHSSILPRTDESEHSISEIEYVVPDAQERPPDMGVLHEQRFSSTFSINEMLKDIRRSRMTARPCFTLGHERDGRPPMIHA</sequence>
<accession>A0AAE0FJL1</accession>
<organism evidence="2 3">
    <name type="scientific">Cymbomonas tetramitiformis</name>
    <dbReference type="NCBI Taxonomy" id="36881"/>
    <lineage>
        <taxon>Eukaryota</taxon>
        <taxon>Viridiplantae</taxon>
        <taxon>Chlorophyta</taxon>
        <taxon>Pyramimonadophyceae</taxon>
        <taxon>Pyramimonadales</taxon>
        <taxon>Pyramimonadaceae</taxon>
        <taxon>Cymbomonas</taxon>
    </lineage>
</organism>
<feature type="region of interest" description="Disordered" evidence="1">
    <location>
        <begin position="1"/>
        <end position="59"/>
    </location>
</feature>
<evidence type="ECO:0000256" key="1">
    <source>
        <dbReference type="SAM" id="MobiDB-lite"/>
    </source>
</evidence>
<feature type="non-terminal residue" evidence="2">
    <location>
        <position position="1"/>
    </location>
</feature>
<feature type="compositionally biased region" description="Polar residues" evidence="1">
    <location>
        <begin position="1"/>
        <end position="11"/>
    </location>
</feature>
<feature type="compositionally biased region" description="Polar residues" evidence="1">
    <location>
        <begin position="147"/>
        <end position="162"/>
    </location>
</feature>
<proteinExistence type="predicted"/>
<feature type="compositionally biased region" description="Polar residues" evidence="1">
    <location>
        <begin position="207"/>
        <end position="223"/>
    </location>
</feature>
<dbReference type="EMBL" id="LGRX02017430">
    <property type="protein sequence ID" value="KAK3260773.1"/>
    <property type="molecule type" value="Genomic_DNA"/>
</dbReference>
<evidence type="ECO:0000313" key="3">
    <source>
        <dbReference type="Proteomes" id="UP001190700"/>
    </source>
</evidence>